<accession>A0ABD0S354</accession>
<sequence length="353" mass="38463">MDFHNLEIPRPTPGREAPKKPDIKPAVLAAAIKTCAAEESEGKHTEPVIDMENAPISQVGCRGATTTVDEAEGAGINRTYPPKASEPPKLDTLTDKDSVRADDVSHGLDTPERDGERRSRASSRGNTRVLRSSRDSLSARSRTPIARASSSLSLQGAKETERDRSPAKSAASSRYVGTPQRAWIGEGLRVKDGVDLSLLNFQPQVVLTRMEDEAANSDSGASMITVSSRSRSSHEALNESPSRKRTREVLEAKASRATYSPRNAGLKGRGRGRPTSMGARAEKLLLKEAAKQARREARDEEVLQEMLEWSQKMAVAKSRVEYSSREQTTAEMVQTIRASCDAIYLAVDKSGHL</sequence>
<proteinExistence type="predicted"/>
<evidence type="ECO:0000256" key="1">
    <source>
        <dbReference type="SAM" id="MobiDB-lite"/>
    </source>
</evidence>
<evidence type="ECO:0000313" key="3">
    <source>
        <dbReference type="Proteomes" id="UP001549921"/>
    </source>
</evidence>
<dbReference type="Proteomes" id="UP001549921">
    <property type="component" value="Unassembled WGS sequence"/>
</dbReference>
<feature type="region of interest" description="Disordered" evidence="1">
    <location>
        <begin position="1"/>
        <end position="24"/>
    </location>
</feature>
<feature type="region of interest" description="Disordered" evidence="1">
    <location>
        <begin position="37"/>
        <end position="176"/>
    </location>
</feature>
<feature type="region of interest" description="Disordered" evidence="1">
    <location>
        <begin position="212"/>
        <end position="277"/>
    </location>
</feature>
<feature type="compositionally biased region" description="Basic and acidic residues" evidence="1">
    <location>
        <begin position="86"/>
        <end position="119"/>
    </location>
</feature>
<comment type="caution">
    <text evidence="2">The sequence shown here is derived from an EMBL/GenBank/DDBJ whole genome shotgun (WGS) entry which is preliminary data.</text>
</comment>
<evidence type="ECO:0000313" key="2">
    <source>
        <dbReference type="EMBL" id="KAL0808504.1"/>
    </source>
</evidence>
<gene>
    <name evidence="2" type="ORF">ABMA28_012949</name>
</gene>
<reference evidence="2 3" key="1">
    <citation type="submission" date="2024-06" db="EMBL/GenBank/DDBJ databases">
        <title>A chromosome-level genome assembly of beet webworm, Loxostege sticticalis.</title>
        <authorList>
            <person name="Zhang Y."/>
        </authorList>
    </citation>
    <scope>NUCLEOTIDE SEQUENCE [LARGE SCALE GENOMIC DNA]</scope>
    <source>
        <strain evidence="2">AQ028</strain>
        <tissue evidence="2">Male pupae</tissue>
    </source>
</reference>
<name>A0ABD0S354_LOXSC</name>
<organism evidence="2 3">
    <name type="scientific">Loxostege sticticalis</name>
    <name type="common">Beet webworm moth</name>
    <dbReference type="NCBI Taxonomy" id="481309"/>
    <lineage>
        <taxon>Eukaryota</taxon>
        <taxon>Metazoa</taxon>
        <taxon>Ecdysozoa</taxon>
        <taxon>Arthropoda</taxon>
        <taxon>Hexapoda</taxon>
        <taxon>Insecta</taxon>
        <taxon>Pterygota</taxon>
        <taxon>Neoptera</taxon>
        <taxon>Endopterygota</taxon>
        <taxon>Lepidoptera</taxon>
        <taxon>Glossata</taxon>
        <taxon>Ditrysia</taxon>
        <taxon>Pyraloidea</taxon>
        <taxon>Crambidae</taxon>
        <taxon>Pyraustinae</taxon>
        <taxon>Loxostege</taxon>
    </lineage>
</organism>
<dbReference type="AlphaFoldDB" id="A0ABD0S354"/>
<feature type="compositionally biased region" description="Polar residues" evidence="1">
    <location>
        <begin position="216"/>
        <end position="226"/>
    </location>
</feature>
<dbReference type="EMBL" id="JBEDNZ010000031">
    <property type="protein sequence ID" value="KAL0808504.1"/>
    <property type="molecule type" value="Genomic_DNA"/>
</dbReference>
<protein>
    <submittedName>
        <fullName evidence="2">Uncharacterized protein</fullName>
    </submittedName>
</protein>